<dbReference type="SUPFAM" id="SSF55874">
    <property type="entry name" value="ATPase domain of HSP90 chaperone/DNA topoisomerase II/histidine kinase"/>
    <property type="match status" value="2"/>
</dbReference>
<dbReference type="GO" id="GO:0016301">
    <property type="term" value="F:kinase activity"/>
    <property type="evidence" value="ECO:0007669"/>
    <property type="project" value="UniProtKB-KW"/>
</dbReference>
<reference evidence="2 3" key="1">
    <citation type="submission" date="2019-07" db="EMBL/GenBank/DDBJ databases">
        <title>Sulfurimonas paralvinellae sp. nov., a novel mesophilic, hydrogen- and sulfur-oxidizing chemolithoautotroph within the Epsilonproteo- bacteria isolated from a deep-sea hydrothermal vent polychaete nest, reclassification of Thiomicrospira denitrificans as Sulfurimonas denitrificans comb. nov. and emended description of the genus Sulfurimonas.</title>
        <authorList>
            <person name="Wang S."/>
            <person name="Jiang L."/>
            <person name="Shao Z."/>
        </authorList>
    </citation>
    <scope>NUCLEOTIDE SEQUENCE [LARGE SCALE GENOMIC DNA]</scope>
    <source>
        <strain evidence="2 3">GO25</strain>
    </source>
</reference>
<dbReference type="Proteomes" id="UP000593580">
    <property type="component" value="Chromosome"/>
</dbReference>
<sequence length="841" mass="97853">MSTKWEDVHFLSHVNIKNIIGKELINDDNVAVMELVKNSYDAGASKVDVEFKNLKSVDTLNHEIIISDNGKGMSKEDILQKWLNLAYSIKRVQNAQNNRLQAGNKGIGRFSCDRLGKKLNIFTKQTKGKIYQLQINWEDFENIEDYSVEINQIPMKLREVSMKEVFDETNYKINTSGTIVQIVSLRTKWIKINQNSLFNEVLNYQKFSTLKASLEKLINKSQVDSGGFKIHLHVKEIEDKNETAYYKKINGEITNKFFDKLNFDTTYIQSVISEDGTQIITQLKDRDKVVFKTIEKNTEFPDLKGVKIILMYLNPYAKAYFQKQMQMRSVEFGSVYLFINGFRIPPYGDIDNDAFGMEVRKNQGRSRYLSNREVIGRIEIEDRDEQYHVISSREGIVHNEKFKQLIHVSTKSTTAQKKNNGFFYKTLKRLERYVVNGIRWDSVSKEYTESYIRELTFSKNWNKDKEVYLLSEEEKKKNISKNIFKIIGIDAKDSLDINIDDKILLYLLEEKENLLIQKNITKFLKEFSKLPQSAISNDLKKFVKKVYKIVADKRLTNKITFLISKKNTNELIDDVIDKEESYKELDKKILVLKNSETKLKKELEAAKLKNKKKDEELTYLKTVQSKDVKELIAFQHHIGLYTKTAKDCILDVVDMLNKNTSINDEVYEYLKDASFELDKISLINKYITKEDFLSTASNVTKDLVKFIDEYIRNIYEITTNKELIIEINTNNLQYICSFEPIKVNIIIDNLLNNSKKAKAKNVTLNFIKTDEHLEIEYIDDGLGLDNTIIAEDSIFEMGVTTTKGSGLGLYHIKEILEEMNQSTINVYKLDTGIKFLLRLKL</sequence>
<dbReference type="AlphaFoldDB" id="A0A7M1B801"/>
<name>A0A7M1B801_9BACT</name>
<proteinExistence type="predicted"/>
<dbReference type="RefSeq" id="WP_193109843.1">
    <property type="nucleotide sequence ID" value="NZ_CP041406.1"/>
</dbReference>
<organism evidence="2 3">
    <name type="scientific">Sulfurimonas paralvinellae</name>
    <dbReference type="NCBI Taxonomy" id="317658"/>
    <lineage>
        <taxon>Bacteria</taxon>
        <taxon>Pseudomonadati</taxon>
        <taxon>Campylobacterota</taxon>
        <taxon>Epsilonproteobacteria</taxon>
        <taxon>Campylobacterales</taxon>
        <taxon>Sulfurimonadaceae</taxon>
        <taxon>Sulfurimonas</taxon>
    </lineage>
</organism>
<dbReference type="Pfam" id="PF13589">
    <property type="entry name" value="HATPase_c_3"/>
    <property type="match status" value="1"/>
</dbReference>
<keyword evidence="3" id="KW-1185">Reference proteome</keyword>
<dbReference type="Gene3D" id="3.30.565.10">
    <property type="entry name" value="Histidine kinase-like ATPase, C-terminal domain"/>
    <property type="match status" value="2"/>
</dbReference>
<protein>
    <submittedName>
        <fullName evidence="2">Sensor histidine kinase</fullName>
    </submittedName>
</protein>
<dbReference type="InterPro" id="IPR003594">
    <property type="entry name" value="HATPase_dom"/>
</dbReference>
<gene>
    <name evidence="2" type="ORF">FM071_06015</name>
</gene>
<keyword evidence="2" id="KW-0418">Kinase</keyword>
<dbReference type="EMBL" id="CP041406">
    <property type="protein sequence ID" value="QOP45867.1"/>
    <property type="molecule type" value="Genomic_DNA"/>
</dbReference>
<dbReference type="InterPro" id="IPR036890">
    <property type="entry name" value="HATPase_C_sf"/>
</dbReference>
<evidence type="ECO:0000313" key="3">
    <source>
        <dbReference type="Proteomes" id="UP000593580"/>
    </source>
</evidence>
<accession>A0A7M1B801</accession>
<evidence type="ECO:0000259" key="1">
    <source>
        <dbReference type="PROSITE" id="PS50109"/>
    </source>
</evidence>
<dbReference type="SMART" id="SM00387">
    <property type="entry name" value="HATPase_c"/>
    <property type="match status" value="1"/>
</dbReference>
<feature type="domain" description="Histidine kinase" evidence="1">
    <location>
        <begin position="702"/>
        <end position="841"/>
    </location>
</feature>
<dbReference type="KEGG" id="spal:FM071_06015"/>
<dbReference type="Pfam" id="PF02518">
    <property type="entry name" value="HATPase_c"/>
    <property type="match status" value="1"/>
</dbReference>
<dbReference type="InterPro" id="IPR005467">
    <property type="entry name" value="His_kinase_dom"/>
</dbReference>
<dbReference type="PROSITE" id="PS50109">
    <property type="entry name" value="HIS_KIN"/>
    <property type="match status" value="1"/>
</dbReference>
<keyword evidence="2" id="KW-0808">Transferase</keyword>
<evidence type="ECO:0000313" key="2">
    <source>
        <dbReference type="EMBL" id="QOP45867.1"/>
    </source>
</evidence>